<gene>
    <name evidence="1" type="ORF">M983_0021</name>
</gene>
<dbReference type="EMBL" id="LXEN01000001">
    <property type="protein sequence ID" value="OAT39477.1"/>
    <property type="molecule type" value="Genomic_DNA"/>
</dbReference>
<reference evidence="1 2" key="1">
    <citation type="submission" date="2016-04" db="EMBL/GenBank/DDBJ databases">
        <title>ATOL: Assembling a taxonomically balanced genome-scale reconstruction of the evolutionary history of the Enterobacteriaceae.</title>
        <authorList>
            <person name="Plunkett G.III."/>
            <person name="Neeno-Eckwall E.C."/>
            <person name="Glasner J.D."/>
            <person name="Perna N.T."/>
        </authorList>
    </citation>
    <scope>NUCLEOTIDE SEQUENCE [LARGE SCALE GENOMIC DNA]</scope>
    <source>
        <strain evidence="1 2">ATCC 19692</strain>
    </source>
</reference>
<dbReference type="Proteomes" id="UP000094023">
    <property type="component" value="Unassembled WGS sequence"/>
</dbReference>
<organism evidence="1 2">
    <name type="scientific">Proteus myxofaciens ATCC 19692</name>
    <dbReference type="NCBI Taxonomy" id="1354337"/>
    <lineage>
        <taxon>Bacteria</taxon>
        <taxon>Pseudomonadati</taxon>
        <taxon>Pseudomonadota</taxon>
        <taxon>Gammaproteobacteria</taxon>
        <taxon>Enterobacterales</taxon>
        <taxon>Morganellaceae</taxon>
        <taxon>Proteus</taxon>
    </lineage>
</organism>
<protein>
    <submittedName>
        <fullName evidence="1">Uncharacterized protein</fullName>
    </submittedName>
</protein>
<sequence>MNKGEVVIFHTNYRISTLKSNNEFYVSPGSQTKTINGVKYTLYPFLNGDMYINKASNSQFHLVMFHDGEQIQCQRIKSKNISITYLPIVK</sequence>
<name>A0A198GPX3_9GAMM</name>
<proteinExistence type="predicted"/>
<comment type="caution">
    <text evidence="1">The sequence shown here is derived from an EMBL/GenBank/DDBJ whole genome shotgun (WGS) entry which is preliminary data.</text>
</comment>
<dbReference type="AlphaFoldDB" id="A0A198GPX3"/>
<evidence type="ECO:0000313" key="2">
    <source>
        <dbReference type="Proteomes" id="UP000094023"/>
    </source>
</evidence>
<dbReference type="STRING" id="1354337.M983_0021"/>
<accession>A0A198GPX3</accession>
<evidence type="ECO:0000313" key="1">
    <source>
        <dbReference type="EMBL" id="OAT39477.1"/>
    </source>
</evidence>
<keyword evidence="2" id="KW-1185">Reference proteome</keyword>